<keyword evidence="1" id="KW-1015">Disulfide bond</keyword>
<evidence type="ECO:0008006" key="3">
    <source>
        <dbReference type="Google" id="ProtNLM"/>
    </source>
</evidence>
<accession>A0A382DUT9</accession>
<evidence type="ECO:0000256" key="1">
    <source>
        <dbReference type="ARBA" id="ARBA00023157"/>
    </source>
</evidence>
<reference evidence="2" key="1">
    <citation type="submission" date="2018-05" db="EMBL/GenBank/DDBJ databases">
        <authorList>
            <person name="Lanie J.A."/>
            <person name="Ng W.-L."/>
            <person name="Kazmierczak K.M."/>
            <person name="Andrzejewski T.M."/>
            <person name="Davidsen T.M."/>
            <person name="Wayne K.J."/>
            <person name="Tettelin H."/>
            <person name="Glass J.I."/>
            <person name="Rusch D."/>
            <person name="Podicherti R."/>
            <person name="Tsui H.-C.T."/>
            <person name="Winkler M.E."/>
        </authorList>
    </citation>
    <scope>NUCLEOTIDE SEQUENCE</scope>
</reference>
<dbReference type="AlphaFoldDB" id="A0A382DUT9"/>
<dbReference type="Gene3D" id="2.60.120.230">
    <property type="match status" value="1"/>
</dbReference>
<protein>
    <recommendedName>
        <fullName evidence="3">Cytochrome c domain-containing protein</fullName>
    </recommendedName>
</protein>
<sequence length="443" mass="49528">MPKVLGTTSQAVSTKRWGQYISFIGVTVVMALPASAQQASSANPTFSEHVAPIIYDNCVECHRPGSIAPMSLIDYATVQAWAPVIKDRVVQRKMPPYFVDKSVGIHEFEDDRSLSNEEIATIVRWVDGGAAQGNPGSIPPVPIFENDVAWTLEDEMGRPPDLVIPIPEPFTVPAGGPNWWMTFYSDTGLTKDRWIKAFETKPSAEGFPVVHHAVTSMEFPEGGGGFLSEYALGKTADINPPGTGQLIKAGTRLNWNVHYAASPDGLDHTDRTRLGLWFLPEDEEPENVLIRSHMADNEDLDLPGGEASIRTDGYEFLDKNIRITTFQPHLHNLGTRQCLEVIYQDNRRQTLSCADWDFGWHIAYNYAEQVQPLIPKGSMLHVTSWYNNSESNPWAGDSRNWVGFGQRSTDDMSFSWISYYELTDEDFEEAVKQRQSLLNNGSD</sequence>
<dbReference type="GO" id="GO:0016715">
    <property type="term" value="F:oxidoreductase activity, acting on paired donors, with incorporation or reduction of molecular oxygen, reduced ascorbate as one donor, and incorporation of one atom of oxygen"/>
    <property type="evidence" value="ECO:0007669"/>
    <property type="project" value="InterPro"/>
</dbReference>
<organism evidence="2">
    <name type="scientific">marine metagenome</name>
    <dbReference type="NCBI Taxonomy" id="408172"/>
    <lineage>
        <taxon>unclassified sequences</taxon>
        <taxon>metagenomes</taxon>
        <taxon>ecological metagenomes</taxon>
    </lineage>
</organism>
<dbReference type="InterPro" id="IPR008977">
    <property type="entry name" value="PHM/PNGase_F_dom_sf"/>
</dbReference>
<dbReference type="EMBL" id="UINC01040935">
    <property type="protein sequence ID" value="SVB41501.1"/>
    <property type="molecule type" value="Genomic_DNA"/>
</dbReference>
<evidence type="ECO:0000313" key="2">
    <source>
        <dbReference type="EMBL" id="SVB41501.1"/>
    </source>
</evidence>
<name>A0A382DUT9_9ZZZZ</name>
<dbReference type="InterPro" id="IPR014784">
    <property type="entry name" value="Cu2_ascorb_mOase-like_C"/>
</dbReference>
<dbReference type="SUPFAM" id="SSF49742">
    <property type="entry name" value="PHM/PNGase F"/>
    <property type="match status" value="2"/>
</dbReference>
<proteinExistence type="predicted"/>
<gene>
    <name evidence="2" type="ORF">METZ01_LOCUS194355</name>
</gene>